<dbReference type="OMA" id="PMESILM"/>
<proteinExistence type="predicted"/>
<reference evidence="1" key="1">
    <citation type="journal article" date="2020" name="mSystems">
        <title>Genome- and Community-Level Interaction Insights into Carbon Utilization and Element Cycling Functions of Hydrothermarchaeota in Hydrothermal Sediment.</title>
        <authorList>
            <person name="Zhou Z."/>
            <person name="Liu Y."/>
            <person name="Xu W."/>
            <person name="Pan J."/>
            <person name="Luo Z.H."/>
            <person name="Li M."/>
        </authorList>
    </citation>
    <scope>NUCLEOTIDE SEQUENCE [LARGE SCALE GENOMIC DNA]</scope>
    <source>
        <strain evidence="1">SpSt-289</strain>
    </source>
</reference>
<comment type="caution">
    <text evidence="1">The sequence shown here is derived from an EMBL/GenBank/DDBJ whole genome shotgun (WGS) entry which is preliminary data.</text>
</comment>
<evidence type="ECO:0000313" key="1">
    <source>
        <dbReference type="EMBL" id="HDX32030.1"/>
    </source>
</evidence>
<name>A0A7C1JYJ5_9CHLR</name>
<dbReference type="EMBL" id="DSMG01000112">
    <property type="protein sequence ID" value="HDX32030.1"/>
    <property type="molecule type" value="Genomic_DNA"/>
</dbReference>
<gene>
    <name evidence="1" type="ORF">ENQ20_11155</name>
</gene>
<dbReference type="PANTHER" id="PTHR34352:SF1">
    <property type="entry name" value="PROTEIN YHFA"/>
    <property type="match status" value="1"/>
</dbReference>
<dbReference type="Pfam" id="PF02566">
    <property type="entry name" value="OsmC"/>
    <property type="match status" value="1"/>
</dbReference>
<dbReference type="PANTHER" id="PTHR34352">
    <property type="entry name" value="PROTEIN YHFA"/>
    <property type="match status" value="1"/>
</dbReference>
<dbReference type="AlphaFoldDB" id="A0A7C1JYJ5"/>
<dbReference type="InterPro" id="IPR003718">
    <property type="entry name" value="OsmC/Ohr_fam"/>
</dbReference>
<dbReference type="InterPro" id="IPR015946">
    <property type="entry name" value="KH_dom-like_a/b"/>
</dbReference>
<protein>
    <submittedName>
        <fullName evidence="1">OsmC family peroxiredoxin</fullName>
    </submittedName>
</protein>
<dbReference type="Gene3D" id="3.30.300.20">
    <property type="match status" value="1"/>
</dbReference>
<dbReference type="SUPFAM" id="SSF82784">
    <property type="entry name" value="OsmC-like"/>
    <property type="match status" value="1"/>
</dbReference>
<accession>A0A7C1JYJ5</accession>
<dbReference type="InterPro" id="IPR036102">
    <property type="entry name" value="OsmC/Ohrsf"/>
</dbReference>
<sequence length="144" mass="16128">MGQIALQWAGHDSTMFITRDSFGHMVVSGSWPKEGEPEWVEWKGVKPSDLLVMALCSCAAYDVVTILRRQRQQLTDLYITADAQQASEPPYQFTAIHLHYKVAGRDLDPAKVERAIKLSEEKYCSVAATIRGVTTITHSFEVIS</sequence>
<organism evidence="1">
    <name type="scientific">Caldilinea aerophila</name>
    <dbReference type="NCBI Taxonomy" id="133453"/>
    <lineage>
        <taxon>Bacteria</taxon>
        <taxon>Bacillati</taxon>
        <taxon>Chloroflexota</taxon>
        <taxon>Caldilineae</taxon>
        <taxon>Caldilineales</taxon>
        <taxon>Caldilineaceae</taxon>
        <taxon>Caldilinea</taxon>
    </lineage>
</organism>